<reference evidence="3 4" key="1">
    <citation type="submission" date="2020-07" db="EMBL/GenBank/DDBJ databases">
        <title>Pseudogemmobacter sp. nov., isolated from poultry manure in Taiwan.</title>
        <authorList>
            <person name="Lin S.-Y."/>
            <person name="Tang Y.-S."/>
            <person name="Young C.-C."/>
        </authorList>
    </citation>
    <scope>NUCLEOTIDE SEQUENCE [LARGE SCALE GENOMIC DNA]</scope>
    <source>
        <strain evidence="3 4">CC-YST710</strain>
    </source>
</reference>
<proteinExistence type="predicted"/>
<gene>
    <name evidence="3" type="ORF">H0485_14950</name>
</gene>
<dbReference type="EMBL" id="JACDXX010000014">
    <property type="protein sequence ID" value="MCB5411289.1"/>
    <property type="molecule type" value="Genomic_DNA"/>
</dbReference>
<comment type="caution">
    <text evidence="3">The sequence shown here is derived from an EMBL/GenBank/DDBJ whole genome shotgun (WGS) entry which is preliminary data.</text>
</comment>
<organism evidence="3 4">
    <name type="scientific">Pseudogemmobacter faecipullorum</name>
    <dbReference type="NCBI Taxonomy" id="2755041"/>
    <lineage>
        <taxon>Bacteria</taxon>
        <taxon>Pseudomonadati</taxon>
        <taxon>Pseudomonadota</taxon>
        <taxon>Alphaproteobacteria</taxon>
        <taxon>Rhodobacterales</taxon>
        <taxon>Paracoccaceae</taxon>
        <taxon>Pseudogemmobacter</taxon>
    </lineage>
</organism>
<evidence type="ECO:0000313" key="3">
    <source>
        <dbReference type="EMBL" id="MCB5411289.1"/>
    </source>
</evidence>
<dbReference type="Pfam" id="PF25838">
    <property type="entry name" value="Apionate_lact_M"/>
    <property type="match status" value="1"/>
</dbReference>
<keyword evidence="4" id="KW-1185">Reference proteome</keyword>
<dbReference type="RefSeq" id="WP_226936760.1">
    <property type="nucleotide sequence ID" value="NZ_JACDXX010000014.1"/>
</dbReference>
<protein>
    <recommendedName>
        <fullName evidence="5">Glycoside hydrolase family 42 N-terminal domain-containing protein</fullName>
    </recommendedName>
</protein>
<dbReference type="InterPro" id="IPR058787">
    <property type="entry name" value="ApnL_M"/>
</dbReference>
<evidence type="ECO:0000313" key="4">
    <source>
        <dbReference type="Proteomes" id="UP001198571"/>
    </source>
</evidence>
<evidence type="ECO:0008006" key="5">
    <source>
        <dbReference type="Google" id="ProtNLM"/>
    </source>
</evidence>
<feature type="domain" description="D-apionate lactonase TIM barrel" evidence="2">
    <location>
        <begin position="261"/>
        <end position="553"/>
    </location>
</feature>
<sequence length="637" mass="66840">MNRAVILTGTAQAEGPLRVLRAGPLEATLDNGGLRWIRWNGVEVLRGVMFLVRTPGWGTPAPVITALDILETAGGFTVSYEAHYGTPGSGVTVGIRLRGEAVGELRAEALIRAEAPFETNRTGFVILHPLDGFAGTAVTVGHASAPARNLVIPAQISPGQPVMDIERITHSPVPGLRVETRFEGDIFEMEDHRNWSDASFKTYSRPIGLPYPYLLEPAAPVAQAVTVSMTDTGASATVAPAVDLPPAAGQRLPDYALPLDHPGEAAAALAYAGALQALAPAWLLLRHNAADSAQDLAPLAALLELTRAKLELQVILEGPSAAEADAGLATLAARLRAAGIVTHRIGAFAKIDEQSFQPGEARPPHPAEADIAAALAQHFPESEKIGGSPAFFTEFNRKRPDPALWQGLSFATTPVVHAADDASVMETLQALPHIMASARALAGGRPLLIGPTGIGARINPYGPGPSENAAEAREGMAARDPRQRGLYAAAWTVGYLAQIAAFAPQRFAFGAATGPFGLISTRQDYARPFWDGQPEGALYPLYHVAKWLAAAAGGQLISARTEAGLASVIWEKNGQRSALIANLTPAALTLSALALPGTGLRAPRAELLDASMPTGPVAVGLPDQLDAYAVLHLTQQE</sequence>
<feature type="domain" description="D-apionate lactonase N-terminal" evidence="1">
    <location>
        <begin position="7"/>
        <end position="231"/>
    </location>
</feature>
<evidence type="ECO:0000259" key="1">
    <source>
        <dbReference type="Pfam" id="PF25837"/>
    </source>
</evidence>
<dbReference type="InterPro" id="IPR058788">
    <property type="entry name" value="ApnL_N"/>
</dbReference>
<dbReference type="Pfam" id="PF25837">
    <property type="entry name" value="Apionate_lact_N"/>
    <property type="match status" value="1"/>
</dbReference>
<dbReference type="Proteomes" id="UP001198571">
    <property type="component" value="Unassembled WGS sequence"/>
</dbReference>
<accession>A0ABS8CPG5</accession>
<name>A0ABS8CPG5_9RHOB</name>
<evidence type="ECO:0000259" key="2">
    <source>
        <dbReference type="Pfam" id="PF25838"/>
    </source>
</evidence>